<feature type="chain" id="PRO_5032872716" description="Secretion system C-terminal sorting domain-containing protein" evidence="1">
    <location>
        <begin position="20"/>
        <end position="1183"/>
    </location>
</feature>
<organism evidence="3 4">
    <name type="scientific">Thermonema lapsum</name>
    <dbReference type="NCBI Taxonomy" id="28195"/>
    <lineage>
        <taxon>Bacteria</taxon>
        <taxon>Pseudomonadati</taxon>
        <taxon>Bacteroidota</taxon>
        <taxon>Cytophagia</taxon>
        <taxon>Cytophagales</taxon>
        <taxon>Thermonemataceae</taxon>
        <taxon>Thermonema</taxon>
    </lineage>
</organism>
<protein>
    <recommendedName>
        <fullName evidence="2">Secretion system C-terminal sorting domain-containing protein</fullName>
    </recommendedName>
</protein>
<keyword evidence="1" id="KW-0732">Signal</keyword>
<dbReference type="InterPro" id="IPR006626">
    <property type="entry name" value="PbH1"/>
</dbReference>
<evidence type="ECO:0000259" key="2">
    <source>
        <dbReference type="Pfam" id="PF18962"/>
    </source>
</evidence>
<name>A0A846MPS2_9BACT</name>
<dbReference type="InterPro" id="IPR011050">
    <property type="entry name" value="Pectin_lyase_fold/virulence"/>
</dbReference>
<dbReference type="SUPFAM" id="SSF51126">
    <property type="entry name" value="Pectin lyase-like"/>
    <property type="match status" value="1"/>
</dbReference>
<accession>A0A846MPS2</accession>
<dbReference type="SMART" id="SM00710">
    <property type="entry name" value="PbH1"/>
    <property type="match status" value="7"/>
</dbReference>
<feature type="signal peptide" evidence="1">
    <location>
        <begin position="1"/>
        <end position="19"/>
    </location>
</feature>
<evidence type="ECO:0000313" key="3">
    <source>
        <dbReference type="EMBL" id="NIK73370.1"/>
    </source>
</evidence>
<comment type="caution">
    <text evidence="3">The sequence shown here is derived from an EMBL/GenBank/DDBJ whole genome shotgun (WGS) entry which is preliminary data.</text>
</comment>
<evidence type="ECO:0000256" key="1">
    <source>
        <dbReference type="SAM" id="SignalP"/>
    </source>
</evidence>
<gene>
    <name evidence="3" type="ORF">FHS56_000856</name>
</gene>
<dbReference type="EMBL" id="JAASRN010000001">
    <property type="protein sequence ID" value="NIK73370.1"/>
    <property type="molecule type" value="Genomic_DNA"/>
</dbReference>
<dbReference type="Proteomes" id="UP000537126">
    <property type="component" value="Unassembled WGS sequence"/>
</dbReference>
<dbReference type="RefSeq" id="WP_166918614.1">
    <property type="nucleotide sequence ID" value="NZ_JAASRN010000001.1"/>
</dbReference>
<proteinExistence type="predicted"/>
<dbReference type="AlphaFoldDB" id="A0A846MPS2"/>
<keyword evidence="4" id="KW-1185">Reference proteome</keyword>
<sequence length="1183" mass="128285">MKHINTLILITLFNISLHAQVSVTATAGTSNGSYTTLKAAIDAINAGTHKGNINIQITGNTTETAGISINASGNGSANYISITIRPQGGVRTIAASFNGPLLTLNGCQNVTIDGQYNGGRGLIFSHNFGGTYDYALLFTNGASNNIVRYCNFRAGQSHIDRGVITLLANNSNAIQNNIIEYNAVYHAPSYFPTNGIVAIATDANGKVRNNKIQHNYIYNFYSPNKPTAGIRFNFSAASPNLSYGNQILNNRIYQTSSRDYSSNDTHRGIYLQGGGSYTVSNNVIGFSSGNGMGTYQMTTTNSKLLYRAIEMRDLDNVGTHLIESNTISNFYFETTSSENNAAGGNEIGIWCAIVVGHYTSNDNFDDNYSAIIRNNIIGSSTTNDVIITVNGGSSDQSMTKGIYAHFNGNCIIENNKIGGIWAYGVGTTNGSNFVGIDVDGSGNKNVNYNLIGSETTANNIKTGMPNFTTEDTFVDGIYADAWGNNTYNYNVIANMTSYGNGSTSSTGSTNGGIYCYYGTNTFIGNRIHDIRAYNDGGFFSFTDPTTGTNVNVQLFGIYNTAGTGQAIIDNEIYNLYNYHPSAQLCTVGLMLGKGGSDSYVARNKIYNLWMNSSDLSSIIMAMGVNNNNASDEWTLANNMISIGQNVTRNYRILGFYANTPARLRLWNNSLLVQGNSNGSANNRTHAAIFIQNNFEAYNNLFFNARTTTGGSSGINVALSIFNAADVASVNTDFNVYLAKDPNFGALTLGYLDNNGYTFPYVFTQMSTWRNETGKDAYSWAERGSGSALTSYVPDPADLFIDPDNGDLHINPNHESAWFVNGKGTQINHPGVITDLDGNLRSTSVTTGTTDIGADEFDMNLAVAPPNAYIQSGSISNGSTTVFYWAQKEVARITWSGTTLPTEMWVQYYSGETPPNPIPGAEYSDGYWHVAPKNGSFSGLYTIQISFGPHETGTIANPSTTAILTKHDAGVWVPFFAGTGPLQSQKNYLPDPKKIWVTGISSFSDFALTSAFAPLPVQLTQFTGEATAEGIELTWTLDGIPKEVIYIERSSDALHFSPIAEMPAHLGKSRYIDTHPQAGYNYYRLFIRGSEQNEHSAVIAVWWNETTPTIQIYPNPATSWITVQGVSPGAEINLRSSNGQLIQQQLSNGEKCHLTLQGLASGVYLVEIKERGSNPRIEKLIVQQ</sequence>
<reference evidence="3 4" key="1">
    <citation type="submission" date="2020-03" db="EMBL/GenBank/DDBJ databases">
        <title>Genomic Encyclopedia of Type Strains, Phase IV (KMG-IV): sequencing the most valuable type-strain genomes for metagenomic binning, comparative biology and taxonomic classification.</title>
        <authorList>
            <person name="Goeker M."/>
        </authorList>
    </citation>
    <scope>NUCLEOTIDE SEQUENCE [LARGE SCALE GENOMIC DNA]</scope>
    <source>
        <strain evidence="3 4">DSM 5718</strain>
    </source>
</reference>
<dbReference type="NCBIfam" id="TIGR04183">
    <property type="entry name" value="Por_Secre_tail"/>
    <property type="match status" value="1"/>
</dbReference>
<dbReference type="InterPro" id="IPR026444">
    <property type="entry name" value="Secre_tail"/>
</dbReference>
<feature type="domain" description="Secretion system C-terminal sorting" evidence="2">
    <location>
        <begin position="1111"/>
        <end position="1181"/>
    </location>
</feature>
<dbReference type="Pfam" id="PF18962">
    <property type="entry name" value="Por_Secre_tail"/>
    <property type="match status" value="1"/>
</dbReference>
<evidence type="ECO:0000313" key="4">
    <source>
        <dbReference type="Proteomes" id="UP000537126"/>
    </source>
</evidence>